<gene>
    <name evidence="1" type="ORF">EVAR_77512_1</name>
</gene>
<name>A0A4C1T939_EUMVA</name>
<evidence type="ECO:0000313" key="2">
    <source>
        <dbReference type="Proteomes" id="UP000299102"/>
    </source>
</evidence>
<dbReference type="EMBL" id="BGZK01000039">
    <property type="protein sequence ID" value="GBP10080.1"/>
    <property type="molecule type" value="Genomic_DNA"/>
</dbReference>
<accession>A0A4C1T939</accession>
<dbReference type="AlphaFoldDB" id="A0A4C1T939"/>
<reference evidence="1 2" key="1">
    <citation type="journal article" date="2019" name="Commun. Biol.">
        <title>The bagworm genome reveals a unique fibroin gene that provides high tensile strength.</title>
        <authorList>
            <person name="Kono N."/>
            <person name="Nakamura H."/>
            <person name="Ohtoshi R."/>
            <person name="Tomita M."/>
            <person name="Numata K."/>
            <person name="Arakawa K."/>
        </authorList>
    </citation>
    <scope>NUCLEOTIDE SEQUENCE [LARGE SCALE GENOMIC DNA]</scope>
</reference>
<dbReference type="Proteomes" id="UP000299102">
    <property type="component" value="Unassembled WGS sequence"/>
</dbReference>
<evidence type="ECO:0000313" key="1">
    <source>
        <dbReference type="EMBL" id="GBP10080.1"/>
    </source>
</evidence>
<protein>
    <submittedName>
        <fullName evidence="1">Uncharacterized protein</fullName>
    </submittedName>
</protein>
<comment type="caution">
    <text evidence="1">The sequence shown here is derived from an EMBL/GenBank/DDBJ whole genome shotgun (WGS) entry which is preliminary data.</text>
</comment>
<sequence>MLFSAKIIRCNVYTNEASLRPIGLRRNNGGFDAVNNKTCILLNLKTQSEYRSRASEVKQKSRRGRAASSSMAGLILHTLSRLCTRAGVGARVWRGLERGTPPGVSNNGSRTTL</sequence>
<proteinExistence type="predicted"/>
<keyword evidence="2" id="KW-1185">Reference proteome</keyword>
<organism evidence="1 2">
    <name type="scientific">Eumeta variegata</name>
    <name type="common">Bagworm moth</name>
    <name type="synonym">Eumeta japonica</name>
    <dbReference type="NCBI Taxonomy" id="151549"/>
    <lineage>
        <taxon>Eukaryota</taxon>
        <taxon>Metazoa</taxon>
        <taxon>Ecdysozoa</taxon>
        <taxon>Arthropoda</taxon>
        <taxon>Hexapoda</taxon>
        <taxon>Insecta</taxon>
        <taxon>Pterygota</taxon>
        <taxon>Neoptera</taxon>
        <taxon>Endopterygota</taxon>
        <taxon>Lepidoptera</taxon>
        <taxon>Glossata</taxon>
        <taxon>Ditrysia</taxon>
        <taxon>Tineoidea</taxon>
        <taxon>Psychidae</taxon>
        <taxon>Oiketicinae</taxon>
        <taxon>Eumeta</taxon>
    </lineage>
</organism>